<proteinExistence type="predicted"/>
<sequence length="96" mass="11009">MINMHILHIPLGLVYALADRLRDLIGLPQSTADGSLSVTNNNDGAESEFSSTLYNLRHPIYVDNLLYKLDFFLFFEQYQSPLNLKHIAFYPSKPLH</sequence>
<reference evidence="1" key="1">
    <citation type="submission" date="2018-01" db="EMBL/GenBank/DDBJ databases">
        <authorList>
            <person name="Regsiter A."/>
            <person name="William W."/>
        </authorList>
    </citation>
    <scope>NUCLEOTIDE SEQUENCE</scope>
    <source>
        <strain evidence="1">TRIP AH-1</strain>
    </source>
</reference>
<gene>
    <name evidence="1" type="ORF">PITCH_A1280014</name>
</gene>
<accession>A0A445MS42</accession>
<protein>
    <submittedName>
        <fullName evidence="1">Uncharacterized protein</fullName>
    </submittedName>
</protein>
<organism evidence="1">
    <name type="scientific">uncultured Desulfobacterium sp</name>
    <dbReference type="NCBI Taxonomy" id="201089"/>
    <lineage>
        <taxon>Bacteria</taxon>
        <taxon>Pseudomonadati</taxon>
        <taxon>Thermodesulfobacteriota</taxon>
        <taxon>Desulfobacteria</taxon>
        <taxon>Desulfobacterales</taxon>
        <taxon>Desulfobacteriaceae</taxon>
        <taxon>Desulfobacterium</taxon>
        <taxon>environmental samples</taxon>
    </lineage>
</organism>
<name>A0A445MS42_9BACT</name>
<evidence type="ECO:0000313" key="1">
    <source>
        <dbReference type="EMBL" id="SPD72268.1"/>
    </source>
</evidence>
<dbReference type="EMBL" id="OJIN01000033">
    <property type="protein sequence ID" value="SPD72268.1"/>
    <property type="molecule type" value="Genomic_DNA"/>
</dbReference>
<dbReference type="AlphaFoldDB" id="A0A445MS42"/>